<accession>A0A5N5J1E5</accession>
<evidence type="ECO:0000256" key="5">
    <source>
        <dbReference type="ARBA" id="ARBA00023242"/>
    </source>
</evidence>
<dbReference type="InterPro" id="IPR045847">
    <property type="entry name" value="AIG1-like"/>
</dbReference>
<keyword evidence="7" id="KW-0732">Signal</keyword>
<reference evidence="10" key="1">
    <citation type="journal article" date="2019" name="Gigascience">
        <title>De novo genome assembly of the endangered Acer yangbiense, a plant species with extremely small populations endemic to Yunnan Province, China.</title>
        <authorList>
            <person name="Yang J."/>
            <person name="Wariss H.M."/>
            <person name="Tao L."/>
            <person name="Zhang R."/>
            <person name="Yun Q."/>
            <person name="Hollingsworth P."/>
            <person name="Dao Z."/>
            <person name="Luo G."/>
            <person name="Guo H."/>
            <person name="Ma Y."/>
            <person name="Sun W."/>
        </authorList>
    </citation>
    <scope>NUCLEOTIDE SEQUENCE [LARGE SCALE GENOMIC DNA]</scope>
    <source>
        <strain evidence="10">cv. br00</strain>
    </source>
</reference>
<dbReference type="GO" id="GO:0005634">
    <property type="term" value="C:nucleus"/>
    <property type="evidence" value="ECO:0007669"/>
    <property type="project" value="UniProtKB-SubCell"/>
</dbReference>
<dbReference type="Gene3D" id="4.10.280.10">
    <property type="entry name" value="Helix-loop-helix DNA-binding domain"/>
    <property type="match status" value="1"/>
</dbReference>
<comment type="subcellular location">
    <subcellularLocation>
        <location evidence="1">Nucleus</location>
    </subcellularLocation>
</comment>
<evidence type="ECO:0000313" key="10">
    <source>
        <dbReference type="Proteomes" id="UP000326939"/>
    </source>
</evidence>
<dbReference type="GO" id="GO:0003677">
    <property type="term" value="F:DNA binding"/>
    <property type="evidence" value="ECO:0007669"/>
    <property type="project" value="UniProtKB-KW"/>
</dbReference>
<dbReference type="SUPFAM" id="SSF47459">
    <property type="entry name" value="HLH, helix-loop-helix DNA-binding domain"/>
    <property type="match status" value="1"/>
</dbReference>
<dbReference type="AlphaFoldDB" id="A0A5N5J1E5"/>
<dbReference type="InterPro" id="IPR036638">
    <property type="entry name" value="HLH_DNA-bd_sf"/>
</dbReference>
<organism evidence="9 10">
    <name type="scientific">Salix brachista</name>
    <dbReference type="NCBI Taxonomy" id="2182728"/>
    <lineage>
        <taxon>Eukaryota</taxon>
        <taxon>Viridiplantae</taxon>
        <taxon>Streptophyta</taxon>
        <taxon>Embryophyta</taxon>
        <taxon>Tracheophyta</taxon>
        <taxon>Spermatophyta</taxon>
        <taxon>Magnoliopsida</taxon>
        <taxon>eudicotyledons</taxon>
        <taxon>Gunneridae</taxon>
        <taxon>Pentapetalae</taxon>
        <taxon>rosids</taxon>
        <taxon>fabids</taxon>
        <taxon>Malpighiales</taxon>
        <taxon>Salicaceae</taxon>
        <taxon>Saliceae</taxon>
        <taxon>Salix</taxon>
    </lineage>
</organism>
<evidence type="ECO:0000256" key="3">
    <source>
        <dbReference type="ARBA" id="ARBA00023125"/>
    </source>
</evidence>
<protein>
    <recommendedName>
        <fullName evidence="8">BHLH domain-containing protein</fullName>
    </recommendedName>
</protein>
<dbReference type="PROSITE" id="PS50888">
    <property type="entry name" value="BHLH"/>
    <property type="match status" value="1"/>
</dbReference>
<keyword evidence="3" id="KW-0238">DNA-binding</keyword>
<feature type="signal peptide" evidence="7">
    <location>
        <begin position="1"/>
        <end position="25"/>
    </location>
</feature>
<feature type="region of interest" description="Disordered" evidence="6">
    <location>
        <begin position="173"/>
        <end position="195"/>
    </location>
</feature>
<evidence type="ECO:0000313" key="9">
    <source>
        <dbReference type="EMBL" id="KAB5512652.1"/>
    </source>
</evidence>
<dbReference type="PANTHER" id="PTHR45844">
    <property type="entry name" value="TRANSCRIPTION FACTOR BHLH30"/>
    <property type="match status" value="1"/>
</dbReference>
<evidence type="ECO:0000256" key="2">
    <source>
        <dbReference type="ARBA" id="ARBA00023015"/>
    </source>
</evidence>
<feature type="chain" id="PRO_5024421022" description="BHLH domain-containing protein" evidence="7">
    <location>
        <begin position="26"/>
        <end position="195"/>
    </location>
</feature>
<dbReference type="InterPro" id="IPR011598">
    <property type="entry name" value="bHLH_dom"/>
</dbReference>
<dbReference type="GO" id="GO:0046983">
    <property type="term" value="F:protein dimerization activity"/>
    <property type="evidence" value="ECO:0007669"/>
    <property type="project" value="InterPro"/>
</dbReference>
<sequence>MTALPMHALPLLLLCVDSLSSTSLGDPRLNGLWSVLGYKQKPENGSLWFWIMEEESLRTLSFRRKASVLAGDVSHLKEPRRKAAEGSEGLFMPLDVDEELSIRPKQELGHLQLPLWFWIMKGKSLWRLLNHSEAEKKRRARINAHLDTLRSLVPGTSKVFAAFVPESKGKSLDELFGEAEPENGSTAESRQAVPV</sequence>
<evidence type="ECO:0000259" key="8">
    <source>
        <dbReference type="PROSITE" id="PS50888"/>
    </source>
</evidence>
<dbReference type="PANTHER" id="PTHR45844:SF3">
    <property type="entry name" value="BHLH DOMAIN-CONTAINING PROTEIN"/>
    <property type="match status" value="1"/>
</dbReference>
<dbReference type="EMBL" id="VDCV01000019">
    <property type="protein sequence ID" value="KAB5512652.1"/>
    <property type="molecule type" value="Genomic_DNA"/>
</dbReference>
<evidence type="ECO:0000256" key="4">
    <source>
        <dbReference type="ARBA" id="ARBA00023163"/>
    </source>
</evidence>
<proteinExistence type="predicted"/>
<keyword evidence="10" id="KW-1185">Reference proteome</keyword>
<evidence type="ECO:0000256" key="6">
    <source>
        <dbReference type="SAM" id="MobiDB-lite"/>
    </source>
</evidence>
<evidence type="ECO:0000256" key="1">
    <source>
        <dbReference type="ARBA" id="ARBA00004123"/>
    </source>
</evidence>
<name>A0A5N5J1E5_9ROSI</name>
<dbReference type="Proteomes" id="UP000326939">
    <property type="component" value="Chromosome 19"/>
</dbReference>
<keyword evidence="5" id="KW-0539">Nucleus</keyword>
<gene>
    <name evidence="9" type="ORF">DKX38_029680</name>
</gene>
<dbReference type="GO" id="GO:0003700">
    <property type="term" value="F:DNA-binding transcription factor activity"/>
    <property type="evidence" value="ECO:0007669"/>
    <property type="project" value="InterPro"/>
</dbReference>
<dbReference type="Pfam" id="PF00010">
    <property type="entry name" value="HLH"/>
    <property type="match status" value="1"/>
</dbReference>
<feature type="domain" description="BHLH" evidence="8">
    <location>
        <begin position="126"/>
        <end position="175"/>
    </location>
</feature>
<comment type="caution">
    <text evidence="9">The sequence shown here is derived from an EMBL/GenBank/DDBJ whole genome shotgun (WGS) entry which is preliminary data.</text>
</comment>
<keyword evidence="4" id="KW-0804">Transcription</keyword>
<keyword evidence="2" id="KW-0805">Transcription regulation</keyword>
<evidence type="ECO:0000256" key="7">
    <source>
        <dbReference type="SAM" id="SignalP"/>
    </source>
</evidence>